<dbReference type="GO" id="GO:0004674">
    <property type="term" value="F:protein serine/threonine kinase activity"/>
    <property type="evidence" value="ECO:0007669"/>
    <property type="project" value="UniProtKB-EC"/>
</dbReference>
<gene>
    <name evidence="11" type="ORF">A3L08_04410</name>
</gene>
<accession>A0A218P762</accession>
<protein>
    <recommendedName>
        <fullName evidence="1">non-specific serine/threonine protein kinase</fullName>
        <ecNumber evidence="1">2.7.11.1</ecNumber>
    </recommendedName>
</protein>
<dbReference type="InterPro" id="IPR020588">
    <property type="entry name" value="RecA_ATP-bd"/>
</dbReference>
<dbReference type="InterPro" id="IPR003593">
    <property type="entry name" value="AAA+_ATPase"/>
</dbReference>
<evidence type="ECO:0000256" key="5">
    <source>
        <dbReference type="ARBA" id="ARBA00022741"/>
    </source>
</evidence>
<dbReference type="GO" id="GO:0003677">
    <property type="term" value="F:DNA binding"/>
    <property type="evidence" value="ECO:0007669"/>
    <property type="project" value="InterPro"/>
</dbReference>
<evidence type="ECO:0000256" key="8">
    <source>
        <dbReference type="ARBA" id="ARBA00022840"/>
    </source>
</evidence>
<reference evidence="11 12" key="1">
    <citation type="submission" date="2016-04" db="EMBL/GenBank/DDBJ databases">
        <title>Complete genome sequence of Thermococcus pacificus type strain P4.</title>
        <authorList>
            <person name="Oger P.M."/>
        </authorList>
    </citation>
    <scope>NUCLEOTIDE SEQUENCE [LARGE SCALE GENOMIC DNA]</scope>
    <source>
        <strain evidence="11 12">P-4</strain>
    </source>
</reference>
<dbReference type="AlphaFoldDB" id="A0A218P762"/>
<dbReference type="InterPro" id="IPR014774">
    <property type="entry name" value="KaiC-like_dom"/>
</dbReference>
<dbReference type="OrthoDB" id="27015at2157"/>
<dbReference type="EMBL" id="CP015102">
    <property type="protein sequence ID" value="ASJ06618.1"/>
    <property type="molecule type" value="Genomic_DNA"/>
</dbReference>
<feature type="domain" description="RecA family profile 1" evidence="9">
    <location>
        <begin position="234"/>
        <end position="391"/>
    </location>
</feature>
<keyword evidence="12" id="KW-1185">Reference proteome</keyword>
<dbReference type="InterPro" id="IPR010624">
    <property type="entry name" value="KaiC_dom"/>
</dbReference>
<dbReference type="Gene3D" id="3.40.50.300">
    <property type="entry name" value="P-loop containing nucleotide triphosphate hydrolases"/>
    <property type="match status" value="2"/>
</dbReference>
<dbReference type="EC" id="2.7.11.1" evidence="1"/>
<evidence type="ECO:0000256" key="4">
    <source>
        <dbReference type="ARBA" id="ARBA00022737"/>
    </source>
</evidence>
<evidence type="ECO:0000259" key="10">
    <source>
        <dbReference type="PROSITE" id="PS51146"/>
    </source>
</evidence>
<keyword evidence="3" id="KW-0808">Transferase</keyword>
<evidence type="ECO:0000256" key="1">
    <source>
        <dbReference type="ARBA" id="ARBA00012513"/>
    </source>
</evidence>
<keyword evidence="8" id="KW-0067">ATP-binding</keyword>
<dbReference type="SUPFAM" id="SSF52540">
    <property type="entry name" value="P-loop containing nucleoside triphosphate hydrolases"/>
    <property type="match status" value="2"/>
</dbReference>
<dbReference type="PROSITE" id="PS51146">
    <property type="entry name" value="KAIC"/>
    <property type="match status" value="2"/>
</dbReference>
<evidence type="ECO:0000259" key="9">
    <source>
        <dbReference type="PROSITE" id="PS50162"/>
    </source>
</evidence>
<dbReference type="PROSITE" id="PS50162">
    <property type="entry name" value="RECA_2"/>
    <property type="match status" value="1"/>
</dbReference>
<dbReference type="KEGG" id="tpaf:A3L08_04410"/>
<evidence type="ECO:0000256" key="7">
    <source>
        <dbReference type="ARBA" id="ARBA00022801"/>
    </source>
</evidence>
<dbReference type="PIRSF" id="PIRSF039117">
    <property type="entry name" value="KaiC"/>
    <property type="match status" value="1"/>
</dbReference>
<sequence length="453" mass="51189">MRKMGIDFFDEQVVEGGFPEGALILVAGEPGSGKTIFSSTWLYNGAKKFGEKGVYISFAETKTDFFEEMKQLGMDFGELEQKGLFKFIDLVTVSSETIEKEIELIMGEILTFQPQRVVLDSISVFGQLMGQAKLRAFLHTTLGRFMKATGATVLLIAEKPMGQEKVGYGIEEFVVDGVIVLKSKSLGESLIRLMEVRKMRRRSIKKPQFEYTISSHGIEFLDIPELRRAEIEPTWEKISTGIKKLDEIVGGGLYRGSSVLLVGMTGTGKTTFALHFAVNNALEGRKALYLAFEEPMDQLLRAAKNYGLPIEKVLNGNLNILNIIPEAHTPVQTFIRIKRAIEEHKPEVLVVDSLTALKQHMNEKELTKMLRYLTLLTKEYRTTIYFTLNDETDFRVVPMTGASTLTDVIIGLRYELVNDRIERRLAVVKARGSNHSRKIYRYEITDEGVVIYE</sequence>
<proteinExistence type="predicted"/>
<evidence type="ECO:0000256" key="2">
    <source>
        <dbReference type="ARBA" id="ARBA00022553"/>
    </source>
</evidence>
<evidence type="ECO:0000256" key="3">
    <source>
        <dbReference type="ARBA" id="ARBA00022679"/>
    </source>
</evidence>
<keyword evidence="7" id="KW-0378">Hydrolase</keyword>
<dbReference type="PRINTS" id="PR01874">
    <property type="entry name" value="DNAREPAIRADA"/>
</dbReference>
<dbReference type="SMART" id="SM00382">
    <property type="entry name" value="AAA"/>
    <property type="match status" value="2"/>
</dbReference>
<evidence type="ECO:0000313" key="12">
    <source>
        <dbReference type="Proteomes" id="UP000197418"/>
    </source>
</evidence>
<dbReference type="Proteomes" id="UP000197418">
    <property type="component" value="Chromosome"/>
</dbReference>
<dbReference type="RefSeq" id="WP_088853874.1">
    <property type="nucleotide sequence ID" value="NZ_CP015102.1"/>
</dbReference>
<evidence type="ECO:0000256" key="6">
    <source>
        <dbReference type="ARBA" id="ARBA00022777"/>
    </source>
</evidence>
<dbReference type="GO" id="GO:0006281">
    <property type="term" value="P:DNA repair"/>
    <property type="evidence" value="ECO:0007669"/>
    <property type="project" value="InterPro"/>
</dbReference>
<organism evidence="11 12">
    <name type="scientific">Thermococcus pacificus</name>
    <dbReference type="NCBI Taxonomy" id="71998"/>
    <lineage>
        <taxon>Archaea</taxon>
        <taxon>Methanobacteriati</taxon>
        <taxon>Methanobacteriota</taxon>
        <taxon>Thermococci</taxon>
        <taxon>Thermococcales</taxon>
        <taxon>Thermococcaceae</taxon>
        <taxon>Thermococcus</taxon>
    </lineage>
</organism>
<dbReference type="GO" id="GO:0016787">
    <property type="term" value="F:hydrolase activity"/>
    <property type="evidence" value="ECO:0007669"/>
    <property type="project" value="UniProtKB-KW"/>
</dbReference>
<dbReference type="GeneID" id="33315486"/>
<dbReference type="GO" id="GO:0005524">
    <property type="term" value="F:ATP binding"/>
    <property type="evidence" value="ECO:0007669"/>
    <property type="project" value="UniProtKB-KW"/>
</dbReference>
<dbReference type="Pfam" id="PF06745">
    <property type="entry name" value="ATPase"/>
    <property type="match status" value="2"/>
</dbReference>
<name>A0A218P762_9EURY</name>
<keyword evidence="2" id="KW-0597">Phosphoprotein</keyword>
<keyword evidence="6" id="KW-0418">Kinase</keyword>
<dbReference type="PANTHER" id="PTHR43637:SF1">
    <property type="entry name" value="UPF0273 PROTEIN TM_0370"/>
    <property type="match status" value="1"/>
</dbReference>
<dbReference type="InterPro" id="IPR030665">
    <property type="entry name" value="KaiC"/>
</dbReference>
<keyword evidence="4" id="KW-0677">Repeat</keyword>
<dbReference type="GO" id="GO:0140664">
    <property type="term" value="F:ATP-dependent DNA damage sensor activity"/>
    <property type="evidence" value="ECO:0007669"/>
    <property type="project" value="InterPro"/>
</dbReference>
<keyword evidence="5" id="KW-0547">Nucleotide-binding</keyword>
<feature type="domain" description="KaiC" evidence="10">
    <location>
        <begin position="236"/>
        <end position="453"/>
    </location>
</feature>
<dbReference type="InterPro" id="IPR027417">
    <property type="entry name" value="P-loop_NTPase"/>
</dbReference>
<evidence type="ECO:0000313" key="11">
    <source>
        <dbReference type="EMBL" id="ASJ06618.1"/>
    </source>
</evidence>
<feature type="domain" description="KaiC" evidence="10">
    <location>
        <begin position="1"/>
        <end position="234"/>
    </location>
</feature>
<dbReference type="PANTHER" id="PTHR43637">
    <property type="entry name" value="UPF0273 PROTEIN TM_0370"/>
    <property type="match status" value="1"/>
</dbReference>